<reference evidence="2 3" key="1">
    <citation type="journal article" date="2014" name="Agronomy (Basel)">
        <title>A Draft Genome Sequence for Ensete ventricosum, the Drought-Tolerant Tree Against Hunger.</title>
        <authorList>
            <person name="Harrison J."/>
            <person name="Moore K.A."/>
            <person name="Paszkiewicz K."/>
            <person name="Jones T."/>
            <person name="Grant M."/>
            <person name="Ambacheew D."/>
            <person name="Muzemil S."/>
            <person name="Studholme D.J."/>
        </authorList>
    </citation>
    <scope>NUCLEOTIDE SEQUENCE [LARGE SCALE GENOMIC DNA]</scope>
</reference>
<name>A0A426Z426_ENSVE</name>
<organism evidence="2 3">
    <name type="scientific">Ensete ventricosum</name>
    <name type="common">Abyssinian banana</name>
    <name type="synonym">Musa ensete</name>
    <dbReference type="NCBI Taxonomy" id="4639"/>
    <lineage>
        <taxon>Eukaryota</taxon>
        <taxon>Viridiplantae</taxon>
        <taxon>Streptophyta</taxon>
        <taxon>Embryophyta</taxon>
        <taxon>Tracheophyta</taxon>
        <taxon>Spermatophyta</taxon>
        <taxon>Magnoliopsida</taxon>
        <taxon>Liliopsida</taxon>
        <taxon>Zingiberales</taxon>
        <taxon>Musaceae</taxon>
        <taxon>Ensete</taxon>
    </lineage>
</organism>
<accession>A0A426Z426</accession>
<dbReference type="EMBL" id="AMZH03008543">
    <property type="protein sequence ID" value="RRT58729.1"/>
    <property type="molecule type" value="Genomic_DNA"/>
</dbReference>
<sequence length="73" mass="8210">MSRQRARRRTYGQVPIPARAVKPHGPAPVGLPTQTTSRPMSDQVDHDRRLEMPGVATRTCESSPRCRTVRITM</sequence>
<evidence type="ECO:0000256" key="1">
    <source>
        <dbReference type="SAM" id="MobiDB-lite"/>
    </source>
</evidence>
<feature type="region of interest" description="Disordered" evidence="1">
    <location>
        <begin position="1"/>
        <end position="73"/>
    </location>
</feature>
<dbReference type="AlphaFoldDB" id="A0A426Z426"/>
<protein>
    <submittedName>
        <fullName evidence="2">Uncharacterized protein</fullName>
    </submittedName>
</protein>
<evidence type="ECO:0000313" key="2">
    <source>
        <dbReference type="EMBL" id="RRT58729.1"/>
    </source>
</evidence>
<dbReference type="Proteomes" id="UP000287651">
    <property type="component" value="Unassembled WGS sequence"/>
</dbReference>
<comment type="caution">
    <text evidence="2">The sequence shown here is derived from an EMBL/GenBank/DDBJ whole genome shotgun (WGS) entry which is preliminary data.</text>
</comment>
<evidence type="ECO:0000313" key="3">
    <source>
        <dbReference type="Proteomes" id="UP000287651"/>
    </source>
</evidence>
<proteinExistence type="predicted"/>
<gene>
    <name evidence="2" type="ORF">B296_00046377</name>
</gene>
<feature type="compositionally biased region" description="Basic residues" evidence="1">
    <location>
        <begin position="1"/>
        <end position="10"/>
    </location>
</feature>